<dbReference type="CDD" id="cd21298">
    <property type="entry name" value="CH_PLS_rpt3"/>
    <property type="match status" value="1"/>
</dbReference>
<dbReference type="GO" id="GO:0046872">
    <property type="term" value="F:metal ion binding"/>
    <property type="evidence" value="ECO:0007669"/>
    <property type="project" value="UniProtKB-KW"/>
</dbReference>
<dbReference type="PANTHER" id="PTHR19961:SF18">
    <property type="entry name" value="FI19014P1"/>
    <property type="match status" value="1"/>
</dbReference>
<dbReference type="Proteomes" id="UP000008068">
    <property type="component" value="Unassembled WGS sequence"/>
</dbReference>
<dbReference type="SUPFAM" id="SSF47576">
    <property type="entry name" value="Calponin-homology domain, CH-domain"/>
    <property type="match status" value="1"/>
</dbReference>
<dbReference type="InterPro" id="IPR039959">
    <property type="entry name" value="Fimbrin/Plastin"/>
</dbReference>
<dbReference type="OMA" id="GILLXEN"/>
<keyword evidence="1" id="KW-0479">Metal-binding</keyword>
<dbReference type="GO" id="GO:0032432">
    <property type="term" value="C:actin filament bundle"/>
    <property type="evidence" value="ECO:0007669"/>
    <property type="project" value="TreeGrafter"/>
</dbReference>
<dbReference type="Pfam" id="PF00307">
    <property type="entry name" value="CH"/>
    <property type="match status" value="4"/>
</dbReference>
<feature type="domain" description="Calponin-homology (CH)" evidence="5">
    <location>
        <begin position="110"/>
        <end position="225"/>
    </location>
</feature>
<dbReference type="EMBL" id="GL379899">
    <property type="protein sequence ID" value="EGT32900.1"/>
    <property type="molecule type" value="Genomic_DNA"/>
</dbReference>
<accession>G0NKF4</accession>
<feature type="domain" description="Calponin-homology (CH)" evidence="5">
    <location>
        <begin position="498"/>
        <end position="606"/>
    </location>
</feature>
<keyword evidence="7" id="KW-1185">Reference proteome</keyword>
<evidence type="ECO:0000256" key="3">
    <source>
        <dbReference type="ARBA" id="ARBA00022837"/>
    </source>
</evidence>
<reference evidence="7" key="1">
    <citation type="submission" date="2011-07" db="EMBL/GenBank/DDBJ databases">
        <authorList>
            <consortium name="Caenorhabditis brenneri Sequencing and Analysis Consortium"/>
            <person name="Wilson R.K."/>
        </authorList>
    </citation>
    <scope>NUCLEOTIDE SEQUENCE [LARGE SCALE GENOMIC DNA]</scope>
    <source>
        <strain evidence="7">PB2801</strain>
    </source>
</reference>
<keyword evidence="3" id="KW-0106">Calcium</keyword>
<dbReference type="FunFam" id="1.10.418.10:FF:000027">
    <property type="entry name" value="Probable fimbrin"/>
    <property type="match status" value="1"/>
</dbReference>
<evidence type="ECO:0000256" key="1">
    <source>
        <dbReference type="ARBA" id="ARBA00022723"/>
    </source>
</evidence>
<proteinExistence type="predicted"/>
<dbReference type="Gene3D" id="1.10.418.10">
    <property type="entry name" value="Calponin-like domain"/>
    <property type="match status" value="4"/>
</dbReference>
<dbReference type="FunFam" id="1.10.418.10:FF:000010">
    <property type="entry name" value="Plastin-3 isoform 1"/>
    <property type="match status" value="1"/>
</dbReference>
<evidence type="ECO:0000313" key="7">
    <source>
        <dbReference type="Proteomes" id="UP000008068"/>
    </source>
</evidence>
<dbReference type="GO" id="GO:0051639">
    <property type="term" value="P:actin filament network formation"/>
    <property type="evidence" value="ECO:0007669"/>
    <property type="project" value="TreeGrafter"/>
</dbReference>
<dbReference type="FunCoup" id="G0NKF4">
    <property type="interactions" value="1757"/>
</dbReference>
<gene>
    <name evidence="6" type="ORF">CAEBREN_17400</name>
</gene>
<dbReference type="InterPro" id="IPR036872">
    <property type="entry name" value="CH_dom_sf"/>
</dbReference>
<dbReference type="GO" id="GO:0051015">
    <property type="term" value="F:actin filament binding"/>
    <property type="evidence" value="ECO:0007669"/>
    <property type="project" value="InterPro"/>
</dbReference>
<dbReference type="HOGENOM" id="CLU_015284_2_0_1"/>
<dbReference type="GO" id="GO:0005737">
    <property type="term" value="C:cytoplasm"/>
    <property type="evidence" value="ECO:0007669"/>
    <property type="project" value="TreeGrafter"/>
</dbReference>
<dbReference type="InterPro" id="IPR001715">
    <property type="entry name" value="CH_dom"/>
</dbReference>
<dbReference type="OrthoDB" id="431378at2759"/>
<dbReference type="FunFam" id="1.10.418.10:FF:000042">
    <property type="entry name" value="Fimbrin, putative"/>
    <property type="match status" value="1"/>
</dbReference>
<dbReference type="InterPro" id="IPR001589">
    <property type="entry name" value="Actinin_actin-bd_CS"/>
</dbReference>
<evidence type="ECO:0000256" key="4">
    <source>
        <dbReference type="ARBA" id="ARBA00023203"/>
    </source>
</evidence>
<dbReference type="SMART" id="SM00033">
    <property type="entry name" value="CH"/>
    <property type="match status" value="4"/>
</dbReference>
<dbReference type="InParanoid" id="G0NKF4"/>
<organism evidence="7">
    <name type="scientific">Caenorhabditis brenneri</name>
    <name type="common">Nematode worm</name>
    <dbReference type="NCBI Taxonomy" id="135651"/>
    <lineage>
        <taxon>Eukaryota</taxon>
        <taxon>Metazoa</taxon>
        <taxon>Ecdysozoa</taxon>
        <taxon>Nematoda</taxon>
        <taxon>Chromadorea</taxon>
        <taxon>Rhabditida</taxon>
        <taxon>Rhabditina</taxon>
        <taxon>Rhabditomorpha</taxon>
        <taxon>Rhabditoidea</taxon>
        <taxon>Rhabditidae</taxon>
        <taxon>Peloderinae</taxon>
        <taxon>Caenorhabditis</taxon>
    </lineage>
</organism>
<dbReference type="PROSITE" id="PS00019">
    <property type="entry name" value="ACTININ_1"/>
    <property type="match status" value="1"/>
</dbReference>
<name>G0NKF4_CAEBE</name>
<dbReference type="AlphaFoldDB" id="G0NKF4"/>
<keyword evidence="4" id="KW-0009">Actin-binding</keyword>
<dbReference type="CDD" id="cd21301">
    <property type="entry name" value="CH_PLS_rpt4"/>
    <property type="match status" value="1"/>
</dbReference>
<dbReference type="GO" id="GO:0051017">
    <property type="term" value="P:actin filament bundle assembly"/>
    <property type="evidence" value="ECO:0007669"/>
    <property type="project" value="InterPro"/>
</dbReference>
<dbReference type="PROSITE" id="PS50021">
    <property type="entry name" value="CH"/>
    <property type="match status" value="4"/>
</dbReference>
<sequence length="612" mass="69089">MSLTSEQWKDLGDRFQTICHTTQEGSLKREEIQEAFKILGLDIPTYELRPLLDRAFGAKEIMDVKDVVQLYVKIREEKTEATMNWKVKAATGTYRTQSSKQDAVQHTIRLDEEVAFADFLNKQFKEDEQLMHLLPIQHPSELYSKLQDGLILCKLVNLTTPGTIDDRAINIGQLHTFKKIENLTLALKSAQSIGVNIINIDSKDLFDGTAHLVLGIIWQLIRIKLFNRTNLQYCPGLFRLLRDNESLEDLHKMSPEEILLRWVNYHLAGSEIKRTMKNFTSDVADSEVYTYLLHQIAAPELGVSLEPLNTHDMLERAERMLKEAEKLDCREFISAQDVVGGNHKLNMAFVANLFNKHPNLPGPDPEVEEAVEEIPETREEKTYRNWINSMGVDPYVSWIYNDLQDGLVLLQLFNAIQPGVVDSKKVITKFRNIGGMLAKIQNCNYAVELGKQMGFSLVGVQGKDIVDGNRTLTLALLWQLMRAYTLSVLGKCTRDGDVPTDKDILKWANEKLRSSGKSSSIHSFHDPKISNATVILELIEAIKPGVIDIELIKDDDSEGGKLKSAKYAINCGRKIGAAIYALPEDIVEVNPKMVMTVLACLMAQDCKMKAST</sequence>
<feature type="domain" description="Calponin-homology (CH)" evidence="5">
    <location>
        <begin position="253"/>
        <end position="358"/>
    </location>
</feature>
<evidence type="ECO:0000256" key="2">
    <source>
        <dbReference type="ARBA" id="ARBA00022737"/>
    </source>
</evidence>
<dbReference type="STRING" id="135651.G0NKF4"/>
<feature type="domain" description="Calponin-homology (CH)" evidence="5">
    <location>
        <begin position="377"/>
        <end position="485"/>
    </location>
</feature>
<evidence type="ECO:0000313" key="6">
    <source>
        <dbReference type="EMBL" id="EGT32900.1"/>
    </source>
</evidence>
<keyword evidence="2" id="KW-0677">Repeat</keyword>
<dbReference type="PROSITE" id="PS00020">
    <property type="entry name" value="ACTININ_2"/>
    <property type="match status" value="1"/>
</dbReference>
<dbReference type="eggNOG" id="KOG0046">
    <property type="taxonomic scope" value="Eukaryota"/>
</dbReference>
<evidence type="ECO:0000259" key="5">
    <source>
        <dbReference type="PROSITE" id="PS50021"/>
    </source>
</evidence>
<dbReference type="PANTHER" id="PTHR19961">
    <property type="entry name" value="FIMBRIN/PLASTIN"/>
    <property type="match status" value="1"/>
</dbReference>
<protein>
    <recommendedName>
        <fullName evidence="5">Calponin-homology (CH) domain-containing protein</fullName>
    </recommendedName>
</protein>
<dbReference type="GO" id="GO:0005884">
    <property type="term" value="C:actin filament"/>
    <property type="evidence" value="ECO:0007669"/>
    <property type="project" value="TreeGrafter"/>
</dbReference>